<organism evidence="1">
    <name type="scientific">Prunus dulcis</name>
    <name type="common">Almond</name>
    <name type="synonym">Amygdalus dulcis</name>
    <dbReference type="NCBI Taxonomy" id="3755"/>
    <lineage>
        <taxon>Eukaryota</taxon>
        <taxon>Viridiplantae</taxon>
        <taxon>Streptophyta</taxon>
        <taxon>Embryophyta</taxon>
        <taxon>Tracheophyta</taxon>
        <taxon>Spermatophyta</taxon>
        <taxon>Magnoliopsida</taxon>
        <taxon>eudicotyledons</taxon>
        <taxon>Gunneridae</taxon>
        <taxon>Pentapetalae</taxon>
        <taxon>rosids</taxon>
        <taxon>fabids</taxon>
        <taxon>Rosales</taxon>
        <taxon>Rosaceae</taxon>
        <taxon>Amygdaloideae</taxon>
        <taxon>Amygdaleae</taxon>
        <taxon>Prunus</taxon>
    </lineage>
</organism>
<sequence length="80" mass="9141">MPDVKVYAVDNETKASLKGFKEEDWFAKSTDYRVFLNEYVRYKHYPSVAANTMEDGVYFVGPSIQANEIKNPPFTVQVVG</sequence>
<reference evidence="1" key="1">
    <citation type="journal article" date="2019" name="Science">
        <title>Mutation of a bHLH transcription factor allowed almond domestication.</title>
        <authorList>
            <person name="Sanchez-Perez R."/>
            <person name="Pavan S."/>
            <person name="Mazzeo R."/>
            <person name="Moldovan C."/>
            <person name="Aiese Cigliano R."/>
            <person name="Del Cueto J."/>
            <person name="Ricciardi F."/>
            <person name="Lotti C."/>
            <person name="Ricciardi L."/>
            <person name="Dicenta F."/>
            <person name="Lopez-Marques R.L."/>
            <person name="Lindberg Moller B."/>
        </authorList>
    </citation>
    <scope>NUCLEOTIDE SEQUENCE</scope>
</reference>
<name>A0A4Y1QYM8_PRUDU</name>
<dbReference type="EMBL" id="AP019298">
    <property type="protein sequence ID" value="BBG96897.1"/>
    <property type="molecule type" value="Genomic_DNA"/>
</dbReference>
<proteinExistence type="predicted"/>
<gene>
    <name evidence="1" type="ORF">Prudu_005849</name>
</gene>
<accession>A0A4Y1QYM8</accession>
<evidence type="ECO:0000313" key="1">
    <source>
        <dbReference type="EMBL" id="BBG96897.1"/>
    </source>
</evidence>
<protein>
    <submittedName>
        <fullName evidence="1">Uncharacterized protein</fullName>
    </submittedName>
</protein>
<dbReference type="AlphaFoldDB" id="A0A4Y1QYM8"/>